<evidence type="ECO:0000313" key="2">
    <source>
        <dbReference type="EMBL" id="CAH1240418.1"/>
    </source>
</evidence>
<dbReference type="PANTHER" id="PTHR34609">
    <property type="entry name" value="GEO08273P1-RELATED"/>
    <property type="match status" value="1"/>
</dbReference>
<evidence type="ECO:0000313" key="3">
    <source>
        <dbReference type="Proteomes" id="UP000838412"/>
    </source>
</evidence>
<name>A0A8J9YSN8_BRALA</name>
<keyword evidence="1" id="KW-0472">Membrane</keyword>
<dbReference type="InterPro" id="IPR053077">
    <property type="entry name" value="MARVEL_domain_protein_3"/>
</dbReference>
<feature type="transmembrane region" description="Helical" evidence="1">
    <location>
        <begin position="224"/>
        <end position="246"/>
    </location>
</feature>
<proteinExistence type="predicted"/>
<gene>
    <name evidence="2" type="primary">Hypp6018</name>
    <name evidence="2" type="ORF">BLAG_LOCUS4386</name>
</gene>
<feature type="transmembrane region" description="Helical" evidence="1">
    <location>
        <begin position="186"/>
        <end position="212"/>
    </location>
</feature>
<reference evidence="2" key="1">
    <citation type="submission" date="2022-01" db="EMBL/GenBank/DDBJ databases">
        <authorList>
            <person name="Braso-Vives M."/>
        </authorList>
    </citation>
    <scope>NUCLEOTIDE SEQUENCE</scope>
</reference>
<evidence type="ECO:0000256" key="1">
    <source>
        <dbReference type="SAM" id="Phobius"/>
    </source>
</evidence>
<keyword evidence="3" id="KW-1185">Reference proteome</keyword>
<protein>
    <submittedName>
        <fullName evidence="2">Hypp6018 protein</fullName>
    </submittedName>
</protein>
<dbReference type="Proteomes" id="UP000838412">
    <property type="component" value="Chromosome 11"/>
</dbReference>
<dbReference type="PANTHER" id="PTHR34609:SF17">
    <property type="entry name" value="GEO08273P1-RELATED"/>
    <property type="match status" value="1"/>
</dbReference>
<feature type="transmembrane region" description="Helical" evidence="1">
    <location>
        <begin position="145"/>
        <end position="166"/>
    </location>
</feature>
<accession>A0A8J9YSN8</accession>
<dbReference type="AlphaFoldDB" id="A0A8J9YSN8"/>
<organism evidence="2 3">
    <name type="scientific">Branchiostoma lanceolatum</name>
    <name type="common">Common lancelet</name>
    <name type="synonym">Amphioxus lanceolatum</name>
    <dbReference type="NCBI Taxonomy" id="7740"/>
    <lineage>
        <taxon>Eukaryota</taxon>
        <taxon>Metazoa</taxon>
        <taxon>Chordata</taxon>
        <taxon>Cephalochordata</taxon>
        <taxon>Leptocardii</taxon>
        <taxon>Amphioxiformes</taxon>
        <taxon>Branchiostomatidae</taxon>
        <taxon>Branchiostoma</taxon>
    </lineage>
</organism>
<keyword evidence="1" id="KW-1133">Transmembrane helix</keyword>
<feature type="transmembrane region" description="Helical" evidence="1">
    <location>
        <begin position="258"/>
        <end position="279"/>
    </location>
</feature>
<dbReference type="EMBL" id="OV696696">
    <property type="protein sequence ID" value="CAH1240418.1"/>
    <property type="molecule type" value="Genomic_DNA"/>
</dbReference>
<sequence>MLNIKDHLSALIVLPTEEPLRTYVPTHGRRRPGRQKTSYVTYVQNLLGDAEGDLSPEAISAMASDRRRLPVPTLLNLVLSFFVGGSEMDLSAARLINPSVFGFYGAERIVFQVPSGKLTPFEMAIDMSIPRVENCCCCCSLKCGVIALSFVFMVPTLLNLVLSFFVGGSEMDLSAARLINPSVFGFYGAELIEIGDTICDVVLIILCVILLVGAIKGKYLLCRIWIFGTIVFVTIMFICAIAGSAHQGMNNPEIAHELGFLWASIAFEEGLLIYGVILVNSFAEGLREREAALPAYGHVEEPSEPI</sequence>
<keyword evidence="1" id="KW-0812">Transmembrane</keyword>